<name>A0A1E3HX22_9TREE</name>
<dbReference type="EMBL" id="AWGJ01000004">
    <property type="protein sequence ID" value="ODN80854.1"/>
    <property type="molecule type" value="Genomic_DNA"/>
</dbReference>
<proteinExistence type="predicted"/>
<sequence>MITYAPKTFSLKRLTGLCRQNLVSNGLSTTVPSRAVAPMARNLADDMDKSGRTVITINTRPQWTEARIRNKIERARMAELRRHGLA</sequence>
<gene>
    <name evidence="1" type="ORF">L202_02995</name>
</gene>
<accession>A0A1E3HX22</accession>
<protein>
    <submittedName>
        <fullName evidence="1">Uncharacterized protein</fullName>
    </submittedName>
</protein>
<keyword evidence="2" id="KW-1185">Reference proteome</keyword>
<dbReference type="OrthoDB" id="2579451at2759"/>
<dbReference type="Proteomes" id="UP000094065">
    <property type="component" value="Unassembled WGS sequence"/>
</dbReference>
<evidence type="ECO:0000313" key="1">
    <source>
        <dbReference type="EMBL" id="ODN80854.1"/>
    </source>
</evidence>
<dbReference type="RefSeq" id="XP_018995420.1">
    <property type="nucleotide sequence ID" value="XM_019136751.1"/>
</dbReference>
<dbReference type="AlphaFoldDB" id="A0A1E3HX22"/>
<evidence type="ECO:0000313" key="2">
    <source>
        <dbReference type="Proteomes" id="UP000094065"/>
    </source>
</evidence>
<organism evidence="1 2">
    <name type="scientific">Cryptococcus amylolentus CBS 6039</name>
    <dbReference type="NCBI Taxonomy" id="1295533"/>
    <lineage>
        <taxon>Eukaryota</taxon>
        <taxon>Fungi</taxon>
        <taxon>Dikarya</taxon>
        <taxon>Basidiomycota</taxon>
        <taxon>Agaricomycotina</taxon>
        <taxon>Tremellomycetes</taxon>
        <taxon>Tremellales</taxon>
        <taxon>Cryptococcaceae</taxon>
        <taxon>Cryptococcus</taxon>
    </lineage>
</organism>
<reference evidence="1 2" key="1">
    <citation type="submission" date="2016-06" db="EMBL/GenBank/DDBJ databases">
        <title>Evolution of pathogenesis and genome organization in the Tremellales.</title>
        <authorList>
            <person name="Cuomo C."/>
            <person name="Litvintseva A."/>
            <person name="Heitman J."/>
            <person name="Chen Y."/>
            <person name="Sun S."/>
            <person name="Springer D."/>
            <person name="Dromer F."/>
            <person name="Young S."/>
            <person name="Zeng Q."/>
            <person name="Chapman S."/>
            <person name="Gujja S."/>
            <person name="Saif S."/>
            <person name="Birren B."/>
        </authorList>
    </citation>
    <scope>NUCLEOTIDE SEQUENCE [LARGE SCALE GENOMIC DNA]</scope>
    <source>
        <strain evidence="1 2">CBS 6039</strain>
    </source>
</reference>
<comment type="caution">
    <text evidence="1">The sequence shown here is derived from an EMBL/GenBank/DDBJ whole genome shotgun (WGS) entry which is preliminary data.</text>
</comment>
<dbReference type="GeneID" id="30154304"/>